<evidence type="ECO:0000256" key="1">
    <source>
        <dbReference type="SAM" id="SignalP"/>
    </source>
</evidence>
<accession>A0A0A7EEP9</accession>
<protein>
    <recommendedName>
        <fullName evidence="4">DUF4124 domain-containing protein</fullName>
    </recommendedName>
</protein>
<organism evidence="2 3">
    <name type="scientific">Pseudoalteromonas piratica</name>
    <dbReference type="NCBI Taxonomy" id="1348114"/>
    <lineage>
        <taxon>Bacteria</taxon>
        <taxon>Pseudomonadati</taxon>
        <taxon>Pseudomonadota</taxon>
        <taxon>Gammaproteobacteria</taxon>
        <taxon>Alteromonadales</taxon>
        <taxon>Pseudoalteromonadaceae</taxon>
        <taxon>Pseudoalteromonas</taxon>
    </lineage>
</organism>
<gene>
    <name evidence="2" type="ORF">OM33_07570</name>
</gene>
<keyword evidence="3" id="KW-1185">Reference proteome</keyword>
<dbReference type="OrthoDB" id="7068596at2"/>
<dbReference type="EMBL" id="CP009888">
    <property type="protein sequence ID" value="AIY65028.1"/>
    <property type="molecule type" value="Genomic_DNA"/>
</dbReference>
<dbReference type="KEGG" id="pseo:OM33_07570"/>
<feature type="signal peptide" evidence="1">
    <location>
        <begin position="1"/>
        <end position="18"/>
    </location>
</feature>
<proteinExistence type="predicted"/>
<evidence type="ECO:0000313" key="3">
    <source>
        <dbReference type="Proteomes" id="UP000030341"/>
    </source>
</evidence>
<dbReference type="eggNOG" id="ENOG50337MP">
    <property type="taxonomic scope" value="Bacteria"/>
</dbReference>
<evidence type="ECO:0008006" key="4">
    <source>
        <dbReference type="Google" id="ProtNLM"/>
    </source>
</evidence>
<sequence>MYRLTVITLLLATITCFANKSNAKQLTVYSWVDEKGIAHFSYVEPTQKTGVRSFELKDHSSFGAEKRKLEIGQDTVSDDGPDPLLTRKKEYCENAKHNLSVLENYAQVTQFDEKGQEITISGDEKEKYKKQAKQRIKAFCN</sequence>
<keyword evidence="1" id="KW-0732">Signal</keyword>
<reference evidence="2 3" key="1">
    <citation type="submission" date="2014-11" db="EMBL/GenBank/DDBJ databases">
        <title>Complete Genome Sequence of Pseudoalteromonas sp. Strain OCN003 Isolated from Kaneohe Bay, Oahu, Hawaii.</title>
        <authorList>
            <person name="Beurmann S."/>
            <person name="Videau P."/>
            <person name="Ushijima B."/>
            <person name="Smith A.M."/>
            <person name="Aeby G.S."/>
            <person name="Callahan S.M."/>
            <person name="Belcaid M."/>
        </authorList>
    </citation>
    <scope>NUCLEOTIDE SEQUENCE [LARGE SCALE GENOMIC DNA]</scope>
    <source>
        <strain evidence="2 3">OCN003</strain>
    </source>
</reference>
<evidence type="ECO:0000313" key="2">
    <source>
        <dbReference type="EMBL" id="AIY65028.1"/>
    </source>
</evidence>
<feature type="chain" id="PRO_5005420963" description="DUF4124 domain-containing protein" evidence="1">
    <location>
        <begin position="19"/>
        <end position="141"/>
    </location>
</feature>
<dbReference type="HOGENOM" id="CLU_1814196_0_0_6"/>
<dbReference type="Proteomes" id="UP000030341">
    <property type="component" value="Chromosome 1"/>
</dbReference>
<name>A0A0A7EEP9_9GAMM</name>
<dbReference type="RefSeq" id="WP_038640536.1">
    <property type="nucleotide sequence ID" value="NZ_CP009888.1"/>
</dbReference>
<dbReference type="AlphaFoldDB" id="A0A0A7EEP9"/>